<evidence type="ECO:0000256" key="3">
    <source>
        <dbReference type="ARBA" id="ARBA00023125"/>
    </source>
</evidence>
<evidence type="ECO:0000256" key="2">
    <source>
        <dbReference type="ARBA" id="ARBA00022908"/>
    </source>
</evidence>
<dbReference type="Gene3D" id="1.10.443.10">
    <property type="entry name" value="Intergrase catalytic core"/>
    <property type="match status" value="1"/>
</dbReference>
<evidence type="ECO:0000256" key="1">
    <source>
        <dbReference type="ARBA" id="ARBA00008857"/>
    </source>
</evidence>
<dbReference type="Pfam" id="PF00589">
    <property type="entry name" value="Phage_integrase"/>
    <property type="match status" value="1"/>
</dbReference>
<organism evidence="8 9">
    <name type="scientific">Aureitalea marina</name>
    <dbReference type="NCBI Taxonomy" id="930804"/>
    <lineage>
        <taxon>Bacteria</taxon>
        <taxon>Pseudomonadati</taxon>
        <taxon>Bacteroidota</taxon>
        <taxon>Flavobacteriia</taxon>
        <taxon>Flavobacteriales</taxon>
        <taxon>Flavobacteriaceae</taxon>
        <taxon>Aureitalea</taxon>
    </lineage>
</organism>
<evidence type="ECO:0000313" key="8">
    <source>
        <dbReference type="EMBL" id="PQB05945.1"/>
    </source>
</evidence>
<dbReference type="PROSITE" id="PS51900">
    <property type="entry name" value="CB"/>
    <property type="match status" value="1"/>
</dbReference>
<dbReference type="InterPro" id="IPR010998">
    <property type="entry name" value="Integrase_recombinase_N"/>
</dbReference>
<comment type="caution">
    <text evidence="8">The sequence shown here is derived from an EMBL/GenBank/DDBJ whole genome shotgun (WGS) entry which is preliminary data.</text>
</comment>
<dbReference type="Pfam" id="PF13102">
    <property type="entry name" value="Phage_int_SAM_5"/>
    <property type="match status" value="1"/>
</dbReference>
<keyword evidence="3 5" id="KW-0238">DNA-binding</keyword>
<evidence type="ECO:0000259" key="6">
    <source>
        <dbReference type="PROSITE" id="PS51898"/>
    </source>
</evidence>
<evidence type="ECO:0000256" key="4">
    <source>
        <dbReference type="ARBA" id="ARBA00023172"/>
    </source>
</evidence>
<dbReference type="AlphaFoldDB" id="A0A2S7KTH1"/>
<dbReference type="InterPro" id="IPR044068">
    <property type="entry name" value="CB"/>
</dbReference>
<dbReference type="RefSeq" id="WP_104813891.1">
    <property type="nucleotide sequence ID" value="NZ_MQUB01000001.1"/>
</dbReference>
<dbReference type="InterPro" id="IPR002104">
    <property type="entry name" value="Integrase_catalytic"/>
</dbReference>
<evidence type="ECO:0000259" key="7">
    <source>
        <dbReference type="PROSITE" id="PS51900"/>
    </source>
</evidence>
<dbReference type="PANTHER" id="PTHR30349:SF64">
    <property type="entry name" value="PROPHAGE INTEGRASE INTD-RELATED"/>
    <property type="match status" value="1"/>
</dbReference>
<evidence type="ECO:0000256" key="5">
    <source>
        <dbReference type="PROSITE-ProRule" id="PRU01248"/>
    </source>
</evidence>
<dbReference type="InterPro" id="IPR025269">
    <property type="entry name" value="SAM-like_dom"/>
</dbReference>
<dbReference type="PROSITE" id="PS51898">
    <property type="entry name" value="TYR_RECOMBINASE"/>
    <property type="match status" value="1"/>
</dbReference>
<reference evidence="8 9" key="1">
    <citation type="submission" date="2016-11" db="EMBL/GenBank/DDBJ databases">
        <title>Trade-off between light-utilization and light-protection in marine flavobacteria.</title>
        <authorList>
            <person name="Kumagai Y."/>
        </authorList>
    </citation>
    <scope>NUCLEOTIDE SEQUENCE [LARGE SCALE GENOMIC DNA]</scope>
    <source>
        <strain evidence="8 9">NBRC 107741</strain>
    </source>
</reference>
<keyword evidence="2" id="KW-0229">DNA integration</keyword>
<name>A0A2S7KTH1_9FLAO</name>
<dbReference type="GO" id="GO:0006310">
    <property type="term" value="P:DNA recombination"/>
    <property type="evidence" value="ECO:0007669"/>
    <property type="project" value="UniProtKB-KW"/>
</dbReference>
<feature type="domain" description="Core-binding (CB)" evidence="7">
    <location>
        <begin position="113"/>
        <end position="204"/>
    </location>
</feature>
<dbReference type="Gene3D" id="1.10.150.130">
    <property type="match status" value="1"/>
</dbReference>
<accession>A0A2S7KTH1</accession>
<dbReference type="GO" id="GO:0003677">
    <property type="term" value="F:DNA binding"/>
    <property type="evidence" value="ECO:0007669"/>
    <property type="project" value="UniProtKB-UniRule"/>
</dbReference>
<dbReference type="PANTHER" id="PTHR30349">
    <property type="entry name" value="PHAGE INTEGRASE-RELATED"/>
    <property type="match status" value="1"/>
</dbReference>
<dbReference type="SUPFAM" id="SSF56349">
    <property type="entry name" value="DNA breaking-rejoining enzymes"/>
    <property type="match status" value="1"/>
</dbReference>
<evidence type="ECO:0000313" key="9">
    <source>
        <dbReference type="Proteomes" id="UP000239800"/>
    </source>
</evidence>
<dbReference type="InterPro" id="IPR011010">
    <property type="entry name" value="DNA_brk_join_enz"/>
</dbReference>
<gene>
    <name evidence="8" type="ORF">BST85_03760</name>
</gene>
<feature type="domain" description="Tyr recombinase" evidence="6">
    <location>
        <begin position="225"/>
        <end position="410"/>
    </location>
</feature>
<dbReference type="GO" id="GO:0015074">
    <property type="term" value="P:DNA integration"/>
    <property type="evidence" value="ECO:0007669"/>
    <property type="project" value="UniProtKB-KW"/>
</dbReference>
<keyword evidence="4" id="KW-0233">DNA recombination</keyword>
<keyword evidence="9" id="KW-1185">Reference proteome</keyword>
<dbReference type="InterPro" id="IPR013762">
    <property type="entry name" value="Integrase-like_cat_sf"/>
</dbReference>
<protein>
    <submittedName>
        <fullName evidence="8">Integrase</fullName>
    </submittedName>
</protein>
<sequence length="415" mass="49485">MRSTFNLKDSKKDRPTSIRMIAYFKEEDKKFVYSTGEVIHPDDWNFELRQPKDLTGRTKKANEMRSIKRQIERYADFLDELHHRHQALKETLTIDITRAEFDRKFKRAKAKASKFFDIYDQFITDKINDRSGSGNSESTIKRYQYNKKLLEEFEHYRNKKISFNSISKPFYNEFLDFCIKIKRHSVNTLSRNMGLLKTFLNWALSNNYTYKDDFKEFPNIKKEVTQEIALTLDQVIQAYEFDLSNNKRLERVRDLFVFGCATGMRYSNYSKVKQSDVYNDHINIRDKKNSNKLLNIPLNDFSKAILKKYDYDLPVIANQKFNDYIKEVFKALGYDQLVKKTTKIGNEIIESETPLFQRISSHTARRSFITIMKNKKIPDKVIMSYTGHKSLEIFNKYYKPNEEDKVDFMNSVWKL</sequence>
<dbReference type="OrthoDB" id="1493636at2"/>
<comment type="similarity">
    <text evidence="1">Belongs to the 'phage' integrase family.</text>
</comment>
<dbReference type="InterPro" id="IPR050090">
    <property type="entry name" value="Tyrosine_recombinase_XerCD"/>
</dbReference>
<dbReference type="Proteomes" id="UP000239800">
    <property type="component" value="Unassembled WGS sequence"/>
</dbReference>
<dbReference type="EMBL" id="MQUB01000001">
    <property type="protein sequence ID" value="PQB05945.1"/>
    <property type="molecule type" value="Genomic_DNA"/>
</dbReference>
<proteinExistence type="inferred from homology"/>